<dbReference type="InterPro" id="IPR015421">
    <property type="entry name" value="PyrdxlP-dep_Trfase_major"/>
</dbReference>
<keyword evidence="8" id="KW-0663">Pyridoxal phosphate</keyword>
<dbReference type="EC" id="2.6.1.52" evidence="4"/>
<comment type="caution">
    <text evidence="13">The sequence shown here is derived from an EMBL/GenBank/DDBJ whole genome shotgun (WGS) entry which is preliminary data.</text>
</comment>
<evidence type="ECO:0000256" key="8">
    <source>
        <dbReference type="ARBA" id="ARBA00022898"/>
    </source>
</evidence>
<dbReference type="NCBIfam" id="NF003764">
    <property type="entry name" value="PRK05355.1"/>
    <property type="match status" value="1"/>
</dbReference>
<dbReference type="GO" id="GO:0030170">
    <property type="term" value="F:pyridoxal phosphate binding"/>
    <property type="evidence" value="ECO:0007669"/>
    <property type="project" value="TreeGrafter"/>
</dbReference>
<dbReference type="EMBL" id="JBBCAQ010000014">
    <property type="protein sequence ID" value="KAK7598358.1"/>
    <property type="molecule type" value="Genomic_DNA"/>
</dbReference>
<dbReference type="AlphaFoldDB" id="A0AAN9TL43"/>
<dbReference type="InterPro" id="IPR000192">
    <property type="entry name" value="Aminotrans_V_dom"/>
</dbReference>
<dbReference type="HAMAP" id="MF_00160">
    <property type="entry name" value="SerC_aminotrans_5"/>
    <property type="match status" value="1"/>
</dbReference>
<feature type="domain" description="Aminotransferase class V" evidence="12">
    <location>
        <begin position="6"/>
        <end position="351"/>
    </location>
</feature>
<dbReference type="PANTHER" id="PTHR43247:SF1">
    <property type="entry name" value="PHOSPHOSERINE AMINOTRANSFERASE"/>
    <property type="match status" value="1"/>
</dbReference>
<keyword evidence="6" id="KW-0028">Amino-acid biosynthesis</keyword>
<dbReference type="SUPFAM" id="SSF53383">
    <property type="entry name" value="PLP-dependent transferases"/>
    <property type="match status" value="1"/>
</dbReference>
<comment type="pathway">
    <text evidence="2">Amino-acid biosynthesis; L-serine biosynthesis; L-serine from 3-phospho-D-glycerate: step 2/3.</text>
</comment>
<dbReference type="FunFam" id="3.40.640.10:FF:000010">
    <property type="entry name" value="Phosphoserine aminotransferase"/>
    <property type="match status" value="1"/>
</dbReference>
<dbReference type="GO" id="GO:0005737">
    <property type="term" value="C:cytoplasm"/>
    <property type="evidence" value="ECO:0007669"/>
    <property type="project" value="TreeGrafter"/>
</dbReference>
<comment type="similarity">
    <text evidence="3">Belongs to the class-V pyridoxal-phosphate-dependent aminotransferase family. SerC subfamily.</text>
</comment>
<evidence type="ECO:0000256" key="7">
    <source>
        <dbReference type="ARBA" id="ARBA00022679"/>
    </source>
</evidence>
<evidence type="ECO:0000256" key="9">
    <source>
        <dbReference type="ARBA" id="ARBA00023299"/>
    </source>
</evidence>
<evidence type="ECO:0000256" key="11">
    <source>
        <dbReference type="ARBA" id="ARBA00049007"/>
    </source>
</evidence>
<sequence>MVPEEVVNFGAGPAKLPPEVLLEVQQELLNYGDTGIGVMEMSHRSSTYDKIHNDTINLFKEILDVPDNYKILFVHGGGRGAFAAVALNLIQKTGEADYLITGTWSNIAAQDAEIFGKVNRVIPPLAKGQNAPDLSDLKLSENASYFYYCANETIEGFELPVVPPITNVPIVCDMSSNILTKKIDVSKYGVVLFCVQKNIGPAGVAVLIVREDLIGSKKPNCPVFLDFSVVSKSNSLLNTPPTFVIYVCGKVLKHVKKVGGIQAMEKLCRIKSEILYNLIDDSDGFFINEVHPTCRSRINVTFRIKGGKEVEDKFLELAQKAGMIQLKGHRSVSGIRASLYNAITVEEVAKLAGLMRLFEGEYSFHNKLQNGDADK</sequence>
<evidence type="ECO:0000256" key="2">
    <source>
        <dbReference type="ARBA" id="ARBA00005099"/>
    </source>
</evidence>
<comment type="catalytic activity">
    <reaction evidence="11">
        <text>O-phospho-L-serine + 2-oxoglutarate = 3-phosphooxypyruvate + L-glutamate</text>
        <dbReference type="Rhea" id="RHEA:14329"/>
        <dbReference type="ChEBI" id="CHEBI:16810"/>
        <dbReference type="ChEBI" id="CHEBI:18110"/>
        <dbReference type="ChEBI" id="CHEBI:29985"/>
        <dbReference type="ChEBI" id="CHEBI:57524"/>
        <dbReference type="EC" id="2.6.1.52"/>
    </reaction>
</comment>
<protein>
    <recommendedName>
        <fullName evidence="4">phosphoserine transaminase</fullName>
        <ecNumber evidence="4">2.6.1.52</ecNumber>
    </recommendedName>
</protein>
<gene>
    <name evidence="13" type="ORF">V9T40_006593</name>
</gene>
<organism evidence="13 14">
    <name type="scientific">Parthenolecanium corni</name>
    <dbReference type="NCBI Taxonomy" id="536013"/>
    <lineage>
        <taxon>Eukaryota</taxon>
        <taxon>Metazoa</taxon>
        <taxon>Ecdysozoa</taxon>
        <taxon>Arthropoda</taxon>
        <taxon>Hexapoda</taxon>
        <taxon>Insecta</taxon>
        <taxon>Pterygota</taxon>
        <taxon>Neoptera</taxon>
        <taxon>Paraneoptera</taxon>
        <taxon>Hemiptera</taxon>
        <taxon>Sternorrhyncha</taxon>
        <taxon>Coccoidea</taxon>
        <taxon>Coccidae</taxon>
        <taxon>Parthenolecanium</taxon>
    </lineage>
</organism>
<keyword evidence="14" id="KW-1185">Reference proteome</keyword>
<evidence type="ECO:0000313" key="14">
    <source>
        <dbReference type="Proteomes" id="UP001367676"/>
    </source>
</evidence>
<evidence type="ECO:0000256" key="6">
    <source>
        <dbReference type="ARBA" id="ARBA00022605"/>
    </source>
</evidence>
<comment type="cofactor">
    <cofactor evidence="1">
        <name>pyridoxal 5'-phosphate</name>
        <dbReference type="ChEBI" id="CHEBI:597326"/>
    </cofactor>
</comment>
<evidence type="ECO:0000259" key="12">
    <source>
        <dbReference type="Pfam" id="PF00266"/>
    </source>
</evidence>
<dbReference type="Pfam" id="PF00266">
    <property type="entry name" value="Aminotran_5"/>
    <property type="match status" value="1"/>
</dbReference>
<evidence type="ECO:0000256" key="3">
    <source>
        <dbReference type="ARBA" id="ARBA00006904"/>
    </source>
</evidence>
<dbReference type="GO" id="GO:0004648">
    <property type="term" value="F:O-phospho-L-serine:2-oxoglutarate aminotransferase activity"/>
    <property type="evidence" value="ECO:0007669"/>
    <property type="project" value="UniProtKB-EC"/>
</dbReference>
<keyword evidence="9" id="KW-0718">Serine biosynthesis</keyword>
<comment type="catalytic activity">
    <reaction evidence="10">
        <text>4-(phosphooxy)-L-threonine + 2-oxoglutarate = (R)-3-hydroxy-2-oxo-4-phosphooxybutanoate + L-glutamate</text>
        <dbReference type="Rhea" id="RHEA:16573"/>
        <dbReference type="ChEBI" id="CHEBI:16810"/>
        <dbReference type="ChEBI" id="CHEBI:29985"/>
        <dbReference type="ChEBI" id="CHEBI:58452"/>
        <dbReference type="ChEBI" id="CHEBI:58538"/>
        <dbReference type="EC" id="2.6.1.52"/>
    </reaction>
</comment>
<dbReference type="FunFam" id="3.90.1150.10:FF:000006">
    <property type="entry name" value="Phosphoserine aminotransferase"/>
    <property type="match status" value="1"/>
</dbReference>
<evidence type="ECO:0000256" key="4">
    <source>
        <dbReference type="ARBA" id="ARBA00013030"/>
    </source>
</evidence>
<dbReference type="Gene3D" id="3.90.1150.10">
    <property type="entry name" value="Aspartate Aminotransferase, domain 1"/>
    <property type="match status" value="1"/>
</dbReference>
<keyword evidence="7" id="KW-0808">Transferase</keyword>
<dbReference type="PIRSF" id="PIRSF000525">
    <property type="entry name" value="SerC"/>
    <property type="match status" value="1"/>
</dbReference>
<dbReference type="PANTHER" id="PTHR43247">
    <property type="entry name" value="PHOSPHOSERINE AMINOTRANSFERASE"/>
    <property type="match status" value="1"/>
</dbReference>
<name>A0AAN9TL43_9HEMI</name>
<proteinExistence type="inferred from homology"/>
<dbReference type="GO" id="GO:0006564">
    <property type="term" value="P:L-serine biosynthetic process"/>
    <property type="evidence" value="ECO:0007669"/>
    <property type="project" value="UniProtKB-KW"/>
</dbReference>
<dbReference type="Gene3D" id="3.40.640.10">
    <property type="entry name" value="Type I PLP-dependent aspartate aminotransferase-like (Major domain)"/>
    <property type="match status" value="1"/>
</dbReference>
<evidence type="ECO:0000313" key="13">
    <source>
        <dbReference type="EMBL" id="KAK7598358.1"/>
    </source>
</evidence>
<reference evidence="13 14" key="1">
    <citation type="submission" date="2024-03" db="EMBL/GenBank/DDBJ databases">
        <title>Adaptation during the transition from Ophiocordyceps entomopathogen to insect associate is accompanied by gene loss and intensified selection.</title>
        <authorList>
            <person name="Ward C.M."/>
            <person name="Onetto C.A."/>
            <person name="Borneman A.R."/>
        </authorList>
    </citation>
    <scope>NUCLEOTIDE SEQUENCE [LARGE SCALE GENOMIC DNA]</scope>
    <source>
        <strain evidence="13">AWRI1</strain>
        <tissue evidence="13">Single Adult Female</tissue>
    </source>
</reference>
<dbReference type="NCBIfam" id="TIGR01364">
    <property type="entry name" value="serC_1"/>
    <property type="match status" value="1"/>
</dbReference>
<accession>A0AAN9TL43</accession>
<dbReference type="Proteomes" id="UP001367676">
    <property type="component" value="Unassembled WGS sequence"/>
</dbReference>
<keyword evidence="5" id="KW-0032">Aminotransferase</keyword>
<evidence type="ECO:0000256" key="1">
    <source>
        <dbReference type="ARBA" id="ARBA00001933"/>
    </source>
</evidence>
<dbReference type="InterPro" id="IPR015424">
    <property type="entry name" value="PyrdxlP-dep_Trfase"/>
</dbReference>
<evidence type="ECO:0000256" key="10">
    <source>
        <dbReference type="ARBA" id="ARBA00047630"/>
    </source>
</evidence>
<dbReference type="InterPro" id="IPR022278">
    <property type="entry name" value="Pser_aminoTfrase"/>
</dbReference>
<evidence type="ECO:0000256" key="5">
    <source>
        <dbReference type="ARBA" id="ARBA00022576"/>
    </source>
</evidence>
<dbReference type="InterPro" id="IPR015422">
    <property type="entry name" value="PyrdxlP-dep_Trfase_small"/>
</dbReference>